<feature type="compositionally biased region" description="Basic and acidic residues" evidence="1">
    <location>
        <begin position="580"/>
        <end position="590"/>
    </location>
</feature>
<evidence type="ECO:0000256" key="1">
    <source>
        <dbReference type="SAM" id="MobiDB-lite"/>
    </source>
</evidence>
<proteinExistence type="predicted"/>
<evidence type="ECO:0000313" key="3">
    <source>
        <dbReference type="EMBL" id="TWG01294.1"/>
    </source>
</evidence>
<organism evidence="3 4">
    <name type="scientific">Kitasatospora viridis</name>
    <dbReference type="NCBI Taxonomy" id="281105"/>
    <lineage>
        <taxon>Bacteria</taxon>
        <taxon>Bacillati</taxon>
        <taxon>Actinomycetota</taxon>
        <taxon>Actinomycetes</taxon>
        <taxon>Kitasatosporales</taxon>
        <taxon>Streptomycetaceae</taxon>
        <taxon>Kitasatospora</taxon>
    </lineage>
</organism>
<dbReference type="EMBL" id="VIWT01000001">
    <property type="protein sequence ID" value="TWG01294.1"/>
    <property type="molecule type" value="Genomic_DNA"/>
</dbReference>
<comment type="caution">
    <text evidence="3">The sequence shown here is derived from an EMBL/GenBank/DDBJ whole genome shotgun (WGS) entry which is preliminary data.</text>
</comment>
<dbReference type="AlphaFoldDB" id="A0A561UPM6"/>
<feature type="compositionally biased region" description="Low complexity" evidence="1">
    <location>
        <begin position="12"/>
        <end position="24"/>
    </location>
</feature>
<reference evidence="3 4" key="1">
    <citation type="submission" date="2019-06" db="EMBL/GenBank/DDBJ databases">
        <title>Sequencing the genomes of 1000 actinobacteria strains.</title>
        <authorList>
            <person name="Klenk H.-P."/>
        </authorList>
    </citation>
    <scope>NUCLEOTIDE SEQUENCE [LARGE SCALE GENOMIC DNA]</scope>
    <source>
        <strain evidence="3 4">DSM 44826</strain>
    </source>
</reference>
<feature type="domain" description="eCIS core" evidence="2">
    <location>
        <begin position="78"/>
        <end position="149"/>
    </location>
</feature>
<feature type="region of interest" description="Disordered" evidence="1">
    <location>
        <begin position="564"/>
        <end position="590"/>
    </location>
</feature>
<protein>
    <submittedName>
        <fullName evidence="3">Uncharacterized protein DUF4157</fullName>
    </submittedName>
</protein>
<dbReference type="Proteomes" id="UP000317940">
    <property type="component" value="Unassembled WGS sequence"/>
</dbReference>
<dbReference type="Pfam" id="PF13699">
    <property type="entry name" value="eCIS_core"/>
    <property type="match status" value="1"/>
</dbReference>
<evidence type="ECO:0000313" key="4">
    <source>
        <dbReference type="Proteomes" id="UP000317940"/>
    </source>
</evidence>
<dbReference type="InterPro" id="IPR025295">
    <property type="entry name" value="eCIS_core_dom"/>
</dbReference>
<dbReference type="RefSeq" id="WP_145907422.1">
    <property type="nucleotide sequence ID" value="NZ_BAAAMZ010000030.1"/>
</dbReference>
<gene>
    <name evidence="3" type="ORF">FHX73_115186</name>
</gene>
<accession>A0A561UPM6</accession>
<feature type="region of interest" description="Disordered" evidence="1">
    <location>
        <begin position="1"/>
        <end position="24"/>
    </location>
</feature>
<evidence type="ECO:0000259" key="2">
    <source>
        <dbReference type="Pfam" id="PF13699"/>
    </source>
</evidence>
<sequence>MHRHRPARPDGRAAQPPRTAAPLPPAGLLALQRQAGNAALVRYVQQAREAEQHQHDGACGHQVQRATAHDVLAGAGQPLAGPLRTEMESRLGADFSDVRLHTGGTAQRSAAELGARAYTSGNHVVLGAGGADKHTLAHELTHVIQQRRGPVAGADNGQGLAVSDPGDRFERAAEANAHRVMSGPVPEHRPEVQRAAAPSAATPAVQRYTERPDISPQARLSQNHGILLRDSTEAYASAQALETANQALTAAEAAQIVLEAGPALEAGIAERAGVQGLRRVIPVYKRAGPGREHDPVRGESPEQRGDKLRAYQGSLVAVLRDIAALEADLKGKRIQKGEVLSHLTRLSMRVMGQGWLEANQHGKAVFTDTSKAAEKAPAVLRDMVQAYSRKLSQELAPELTLDQLMITLPNDCKQTASKLTGRDANALNNEAALDPEIGSNYSISFNSKGSWGQHYASVVMKDGGDNLTYEAAAKTYVPVPQGKTVGFFALYGTAQEQQSFRSQLHLSHRRHCLYSLLSILHNTELYDPPARERAVLETVGDLRDLGYQPLQGWELPQEYRHLLPEPDRGAAQPDGATVPRFDERGRMLPE</sequence>
<dbReference type="OrthoDB" id="9153660at2"/>
<name>A0A561UPM6_9ACTN</name>
<keyword evidence="4" id="KW-1185">Reference proteome</keyword>